<dbReference type="PANTHER" id="PTHR13015">
    <property type="entry name" value="PROTEIN AD-016-RELATED"/>
    <property type="match status" value="1"/>
</dbReference>
<feature type="region of interest" description="Disordered" evidence="2">
    <location>
        <begin position="67"/>
        <end position="115"/>
    </location>
</feature>
<dbReference type="GO" id="GO:0006887">
    <property type="term" value="P:exocytosis"/>
    <property type="evidence" value="ECO:0007669"/>
    <property type="project" value="TreeGrafter"/>
</dbReference>
<dbReference type="Pfam" id="PF10152">
    <property type="entry name" value="CCDC53"/>
    <property type="match status" value="1"/>
</dbReference>
<evidence type="ECO:0000256" key="1">
    <source>
        <dbReference type="ARBA" id="ARBA00006290"/>
    </source>
</evidence>
<keyword evidence="4" id="KW-1185">Reference proteome</keyword>
<organism evidence="3 4">
    <name type="scientific">Angomonas deanei</name>
    <dbReference type="NCBI Taxonomy" id="59799"/>
    <lineage>
        <taxon>Eukaryota</taxon>
        <taxon>Discoba</taxon>
        <taxon>Euglenozoa</taxon>
        <taxon>Kinetoplastea</taxon>
        <taxon>Metakinetoplastina</taxon>
        <taxon>Trypanosomatida</taxon>
        <taxon>Trypanosomatidae</taxon>
        <taxon>Strigomonadinae</taxon>
        <taxon>Angomonas</taxon>
    </lineage>
</organism>
<dbReference type="AlphaFoldDB" id="A0A7G2CES7"/>
<dbReference type="GO" id="GO:0071203">
    <property type="term" value="C:WASH complex"/>
    <property type="evidence" value="ECO:0007669"/>
    <property type="project" value="InterPro"/>
</dbReference>
<dbReference type="Proteomes" id="UP000515908">
    <property type="component" value="Chromosome 09"/>
</dbReference>
<gene>
    <name evidence="3" type="ORF">ADEAN_000495900</name>
</gene>
<dbReference type="EMBL" id="LR877153">
    <property type="protein sequence ID" value="CAD2217481.1"/>
    <property type="molecule type" value="Genomic_DNA"/>
</dbReference>
<sequence length="217" mass="24392">MLQSAEGNEYPRETDYIPDLINTFVITSARYLNDFAIQCDRKLYGNFCRLEKLAVEAEILERKIQNTRNKASSGTAEQREELSPAPTPDVFIAPPTLPDTHGRRTADLPAPRPPLPPVHRATEVWYQTLSASPQLLLPNMLQATESFVSPPPLPTDGDHSMGTHPRLKYYFDLITLHVPLHIIQEKMAGDGVNPEWIFTPEAPAPPQLSCSLDEFFM</sequence>
<dbReference type="GO" id="GO:0030041">
    <property type="term" value="P:actin filament polymerization"/>
    <property type="evidence" value="ECO:0007669"/>
    <property type="project" value="TreeGrafter"/>
</dbReference>
<dbReference type="InterPro" id="IPR019309">
    <property type="entry name" value="WASHC3"/>
</dbReference>
<dbReference type="VEuPathDB" id="TriTrypDB:ADEAN_000495900"/>
<name>A0A7G2CES7_9TRYP</name>
<accession>A0A7G2CES7</accession>
<evidence type="ECO:0000256" key="2">
    <source>
        <dbReference type="SAM" id="MobiDB-lite"/>
    </source>
</evidence>
<dbReference type="PANTHER" id="PTHR13015:SF0">
    <property type="entry name" value="WASH COMPLEX SUBUNIT 3"/>
    <property type="match status" value="1"/>
</dbReference>
<evidence type="ECO:0000313" key="3">
    <source>
        <dbReference type="EMBL" id="CAD2217481.1"/>
    </source>
</evidence>
<feature type="compositionally biased region" description="Polar residues" evidence="2">
    <location>
        <begin position="67"/>
        <end position="76"/>
    </location>
</feature>
<dbReference type="OrthoDB" id="268027at2759"/>
<evidence type="ECO:0000313" key="4">
    <source>
        <dbReference type="Proteomes" id="UP000515908"/>
    </source>
</evidence>
<reference evidence="3 4" key="1">
    <citation type="submission" date="2020-08" db="EMBL/GenBank/DDBJ databases">
        <authorList>
            <person name="Newling K."/>
            <person name="Davey J."/>
            <person name="Forrester S."/>
        </authorList>
    </citation>
    <scope>NUCLEOTIDE SEQUENCE [LARGE SCALE GENOMIC DNA]</scope>
    <source>
        <strain evidence="4">Crithidia deanei Carvalho (ATCC PRA-265)</strain>
    </source>
</reference>
<comment type="similarity">
    <text evidence="1">Belongs to the CCDC53 family.</text>
</comment>
<protein>
    <submittedName>
        <fullName evidence="3">Subunit CCDC53 of WASH complex, putative</fullName>
    </submittedName>
</protein>
<proteinExistence type="inferred from homology"/>